<accession>A0A7W3SQU9</accession>
<reference evidence="1 2" key="1">
    <citation type="submission" date="2020-08" db="EMBL/GenBank/DDBJ databases">
        <title>Genomic Encyclopedia of Type Strains, Phase III (KMG-III): the genomes of soil and plant-associated and newly described type strains.</title>
        <authorList>
            <person name="Whitman W."/>
        </authorList>
    </citation>
    <scope>NUCLEOTIDE SEQUENCE [LARGE SCALE GENOMIC DNA]</scope>
    <source>
        <strain evidence="1 2">CECT 8693</strain>
    </source>
</reference>
<protein>
    <submittedName>
        <fullName evidence="1">Uncharacterized protein</fullName>
    </submittedName>
</protein>
<organism evidence="1 2">
    <name type="scientific">Fontibacillus solani</name>
    <dbReference type="NCBI Taxonomy" id="1572857"/>
    <lineage>
        <taxon>Bacteria</taxon>
        <taxon>Bacillati</taxon>
        <taxon>Bacillota</taxon>
        <taxon>Bacilli</taxon>
        <taxon>Bacillales</taxon>
        <taxon>Paenibacillaceae</taxon>
        <taxon>Fontibacillus</taxon>
    </lineage>
</organism>
<sequence length="39" mass="4607">MEKKEISQMLDMETEKMMRSLKGSISKQISKYFENHVGN</sequence>
<dbReference type="Proteomes" id="UP000567067">
    <property type="component" value="Unassembled WGS sequence"/>
</dbReference>
<comment type="caution">
    <text evidence="1">The sequence shown here is derived from an EMBL/GenBank/DDBJ whole genome shotgun (WGS) entry which is preliminary data.</text>
</comment>
<proteinExistence type="predicted"/>
<gene>
    <name evidence="1" type="ORF">FHR92_001042</name>
</gene>
<dbReference type="AlphaFoldDB" id="A0A7W3SQU9"/>
<keyword evidence="2" id="KW-1185">Reference proteome</keyword>
<name>A0A7W3SQU9_9BACL</name>
<evidence type="ECO:0000313" key="2">
    <source>
        <dbReference type="Proteomes" id="UP000567067"/>
    </source>
</evidence>
<evidence type="ECO:0000313" key="1">
    <source>
        <dbReference type="EMBL" id="MBA9084585.1"/>
    </source>
</evidence>
<dbReference type="EMBL" id="JACJIP010000004">
    <property type="protein sequence ID" value="MBA9084585.1"/>
    <property type="molecule type" value="Genomic_DNA"/>
</dbReference>